<dbReference type="EMBL" id="CAJC01000090">
    <property type="protein sequence ID" value="CCI52537.1"/>
    <property type="molecule type" value="Genomic_DNA"/>
</dbReference>
<dbReference type="InterPro" id="IPR037294">
    <property type="entry name" value="ABC_BtuC-like"/>
</dbReference>
<feature type="transmembrane region" description="Helical" evidence="8">
    <location>
        <begin position="26"/>
        <end position="45"/>
    </location>
</feature>
<dbReference type="SUPFAM" id="SSF81345">
    <property type="entry name" value="ABC transporter involved in vitamin B12 uptake, BtuC"/>
    <property type="match status" value="1"/>
</dbReference>
<evidence type="ECO:0000256" key="7">
    <source>
        <dbReference type="ARBA" id="ARBA00023136"/>
    </source>
</evidence>
<dbReference type="PANTHER" id="PTHR30472">
    <property type="entry name" value="FERRIC ENTEROBACTIN TRANSPORT SYSTEM PERMEASE PROTEIN"/>
    <property type="match status" value="1"/>
</dbReference>
<feature type="transmembrane region" description="Helical" evidence="8">
    <location>
        <begin position="290"/>
        <end position="311"/>
    </location>
</feature>
<dbReference type="GO" id="GO:0033214">
    <property type="term" value="P:siderophore-iron import into cell"/>
    <property type="evidence" value="ECO:0007669"/>
    <property type="project" value="TreeGrafter"/>
</dbReference>
<accession>A0A077MCF6</accession>
<evidence type="ECO:0000256" key="8">
    <source>
        <dbReference type="SAM" id="Phobius"/>
    </source>
</evidence>
<reference evidence="9 10" key="1">
    <citation type="journal article" date="2013" name="ISME J.">
        <title>A metabolic model for members of the genus Tetrasphaera involved in enhanced biological phosphorus removal.</title>
        <authorList>
            <person name="Kristiansen R."/>
            <person name="Nguyen H.T.T."/>
            <person name="Saunders A.M."/>
            <person name="Nielsen J.L."/>
            <person name="Wimmer R."/>
            <person name="Le V.Q."/>
            <person name="McIlroy S.J."/>
            <person name="Petrovski S."/>
            <person name="Seviour R.J."/>
            <person name="Calteau A."/>
            <person name="Nielsen K.L."/>
            <person name="Nielsen P.H."/>
        </authorList>
    </citation>
    <scope>NUCLEOTIDE SEQUENCE [LARGE SCALE GENOMIC DNA]</scope>
    <source>
        <strain evidence="9 10">Ben 74</strain>
    </source>
</reference>
<feature type="transmembrane region" description="Helical" evidence="8">
    <location>
        <begin position="252"/>
        <end position="278"/>
    </location>
</feature>
<gene>
    <name evidence="9" type="ORF">BN13_180060</name>
</gene>
<dbReference type="AlphaFoldDB" id="A0A077MCF6"/>
<keyword evidence="5 8" id="KW-0812">Transmembrane</keyword>
<dbReference type="CDD" id="cd06550">
    <property type="entry name" value="TM_ABC_iron-siderophores_like"/>
    <property type="match status" value="1"/>
</dbReference>
<dbReference type="PANTHER" id="PTHR30472:SF24">
    <property type="entry name" value="FERRIC ENTEROBACTIN TRANSPORT SYSTEM PERMEASE PROTEIN FEPG"/>
    <property type="match status" value="1"/>
</dbReference>
<comment type="subcellular location">
    <subcellularLocation>
        <location evidence="1">Cell membrane</location>
        <topology evidence="1">Multi-pass membrane protein</topology>
    </subcellularLocation>
</comment>
<feature type="transmembrane region" description="Helical" evidence="8">
    <location>
        <begin position="317"/>
        <end position="338"/>
    </location>
</feature>
<name>A0A077MCF6_9MICO</name>
<keyword evidence="10" id="KW-1185">Reference proteome</keyword>
<feature type="transmembrane region" description="Helical" evidence="8">
    <location>
        <begin position="81"/>
        <end position="99"/>
    </location>
</feature>
<feature type="transmembrane region" description="Helical" evidence="8">
    <location>
        <begin position="204"/>
        <end position="226"/>
    </location>
</feature>
<keyword evidence="7 8" id="KW-0472">Membrane</keyword>
<dbReference type="GO" id="GO:0005886">
    <property type="term" value="C:plasma membrane"/>
    <property type="evidence" value="ECO:0007669"/>
    <property type="project" value="UniProtKB-SubCell"/>
</dbReference>
<evidence type="ECO:0000256" key="3">
    <source>
        <dbReference type="ARBA" id="ARBA00022448"/>
    </source>
</evidence>
<dbReference type="Pfam" id="PF01032">
    <property type="entry name" value="FecCD"/>
    <property type="match status" value="1"/>
</dbReference>
<keyword evidence="6 8" id="KW-1133">Transmembrane helix</keyword>
<evidence type="ECO:0000313" key="9">
    <source>
        <dbReference type="EMBL" id="CCI52537.1"/>
    </source>
</evidence>
<comment type="similarity">
    <text evidence="2">Belongs to the binding-protein-dependent transport system permease family. FecCD subfamily.</text>
</comment>
<evidence type="ECO:0000256" key="4">
    <source>
        <dbReference type="ARBA" id="ARBA00022475"/>
    </source>
</evidence>
<evidence type="ECO:0000256" key="5">
    <source>
        <dbReference type="ARBA" id="ARBA00022692"/>
    </source>
</evidence>
<dbReference type="GO" id="GO:0022857">
    <property type="term" value="F:transmembrane transporter activity"/>
    <property type="evidence" value="ECO:0007669"/>
    <property type="project" value="InterPro"/>
</dbReference>
<organism evidence="9 10">
    <name type="scientific">Nostocoides jenkinsii Ben 74</name>
    <dbReference type="NCBI Taxonomy" id="1193518"/>
    <lineage>
        <taxon>Bacteria</taxon>
        <taxon>Bacillati</taxon>
        <taxon>Actinomycetota</taxon>
        <taxon>Actinomycetes</taxon>
        <taxon>Micrococcales</taxon>
        <taxon>Intrasporangiaceae</taxon>
        <taxon>Nostocoides</taxon>
    </lineage>
</organism>
<keyword evidence="3" id="KW-0813">Transport</keyword>
<sequence length="347" mass="35291">MSTVTPTLEPSIVAVRSARRRVARRTAYAITGLTVVWIAVFLVRITQGDYLISLPDAVRIIRGAEIPGASYILMESKLPRAVLGTGVGVALGLAGAIFQTTLRNELASPDIVGVTLGASSAAVFGIVVLGQSGSVISALAVAGALGVALTVRALADGHNGYRLVLLGIGISAVMSAVIQYLFTRVDEFNATKVLQWLGGSLSNVEWRAIALFFALAVPVLVAIAGLSKLLRVAELGDDLRGGLGAGPGSVDALMALAVILAGLATAVAGPVAFVAFLAGPISRALTGGRTRLVAAALVGAIIVVLGDYIGAYVLGDINLPVGIITGAIGAPALIWLIATGRTTRGSR</sequence>
<feature type="transmembrane region" description="Helical" evidence="8">
    <location>
        <begin position="161"/>
        <end position="183"/>
    </location>
</feature>
<dbReference type="STRING" id="1193518.BN13_180060"/>
<dbReference type="Proteomes" id="UP000035720">
    <property type="component" value="Unassembled WGS sequence"/>
</dbReference>
<evidence type="ECO:0000256" key="6">
    <source>
        <dbReference type="ARBA" id="ARBA00022989"/>
    </source>
</evidence>
<dbReference type="OrthoDB" id="4455417at2"/>
<protein>
    <submittedName>
        <fullName evidence="9">ABC-type enterobactin transport system, permease component</fullName>
    </submittedName>
</protein>
<dbReference type="InterPro" id="IPR000522">
    <property type="entry name" value="ABC_transptr_permease_BtuC"/>
</dbReference>
<feature type="transmembrane region" description="Helical" evidence="8">
    <location>
        <begin position="136"/>
        <end position="155"/>
    </location>
</feature>
<evidence type="ECO:0000256" key="2">
    <source>
        <dbReference type="ARBA" id="ARBA00007935"/>
    </source>
</evidence>
<evidence type="ECO:0000256" key="1">
    <source>
        <dbReference type="ARBA" id="ARBA00004651"/>
    </source>
</evidence>
<comment type="caution">
    <text evidence="9">The sequence shown here is derived from an EMBL/GenBank/DDBJ whole genome shotgun (WGS) entry which is preliminary data.</text>
</comment>
<keyword evidence="4" id="KW-1003">Cell membrane</keyword>
<feature type="transmembrane region" description="Helical" evidence="8">
    <location>
        <begin position="111"/>
        <end position="129"/>
    </location>
</feature>
<evidence type="ECO:0000313" key="10">
    <source>
        <dbReference type="Proteomes" id="UP000035720"/>
    </source>
</evidence>
<dbReference type="Gene3D" id="1.10.3470.10">
    <property type="entry name" value="ABC transporter involved in vitamin B12 uptake, BtuC"/>
    <property type="match status" value="1"/>
</dbReference>
<dbReference type="RefSeq" id="WP_048544904.1">
    <property type="nucleotide sequence ID" value="NZ_HF571038.1"/>
</dbReference>
<proteinExistence type="inferred from homology"/>